<keyword evidence="3" id="KW-0378">Hydrolase</keyword>
<dbReference type="Pfam" id="PF00472">
    <property type="entry name" value="RF-1"/>
    <property type="match status" value="1"/>
</dbReference>
<dbReference type="InterPro" id="IPR052104">
    <property type="entry name" value="Mito_Release_Factor_mL62"/>
</dbReference>
<dbReference type="EMBL" id="CP118381">
    <property type="protein sequence ID" value="WFD45070.1"/>
    <property type="molecule type" value="Genomic_DNA"/>
</dbReference>
<feature type="region of interest" description="Disordered" evidence="1">
    <location>
        <begin position="166"/>
        <end position="203"/>
    </location>
</feature>
<dbReference type="PANTHER" id="PTHR11075:SF54">
    <property type="entry name" value="LARGE RIBOSOMAL SUBUNIT PROTEIN ML62"/>
    <property type="match status" value="1"/>
</dbReference>
<feature type="domain" description="Prokaryotic-type class I peptide chain release factors" evidence="2">
    <location>
        <begin position="72"/>
        <end position="88"/>
    </location>
</feature>
<dbReference type="EC" id="3.1.1.29" evidence="3"/>
<dbReference type="Gene3D" id="3.30.160.20">
    <property type="match status" value="1"/>
</dbReference>
<dbReference type="InterPro" id="IPR000352">
    <property type="entry name" value="Pep_chain_release_fac_I"/>
</dbReference>
<evidence type="ECO:0000259" key="2">
    <source>
        <dbReference type="PROSITE" id="PS00745"/>
    </source>
</evidence>
<evidence type="ECO:0000313" key="3">
    <source>
        <dbReference type="EMBL" id="WFD45070.1"/>
    </source>
</evidence>
<dbReference type="AlphaFoldDB" id="A0AAF0FA26"/>
<dbReference type="PROSITE" id="PS00745">
    <property type="entry name" value="RF_PROK_I"/>
    <property type="match status" value="1"/>
</dbReference>
<gene>
    <name evidence="3" type="ORF">MPSI1_003747</name>
</gene>
<accession>A0AAF0FA26</accession>
<proteinExistence type="predicted"/>
<dbReference type="GO" id="GO:0004045">
    <property type="term" value="F:peptidyl-tRNA hydrolase activity"/>
    <property type="evidence" value="ECO:0007669"/>
    <property type="project" value="UniProtKB-EC"/>
</dbReference>
<dbReference type="GO" id="GO:0016150">
    <property type="term" value="F:translation release factor activity, codon nonspecific"/>
    <property type="evidence" value="ECO:0007669"/>
    <property type="project" value="TreeGrafter"/>
</dbReference>
<evidence type="ECO:0000256" key="1">
    <source>
        <dbReference type="SAM" id="MobiDB-lite"/>
    </source>
</evidence>
<dbReference type="GO" id="GO:0070126">
    <property type="term" value="P:mitochondrial translational termination"/>
    <property type="evidence" value="ECO:0007669"/>
    <property type="project" value="TreeGrafter"/>
</dbReference>
<dbReference type="SUPFAM" id="SSF110916">
    <property type="entry name" value="Peptidyl-tRNA hydrolase domain-like"/>
    <property type="match status" value="1"/>
</dbReference>
<keyword evidence="4" id="KW-1185">Reference proteome</keyword>
<evidence type="ECO:0000313" key="4">
    <source>
        <dbReference type="Proteomes" id="UP001214628"/>
    </source>
</evidence>
<dbReference type="GO" id="GO:0005762">
    <property type="term" value="C:mitochondrial large ribosomal subunit"/>
    <property type="evidence" value="ECO:0007669"/>
    <property type="project" value="TreeGrafter"/>
</dbReference>
<protein>
    <submittedName>
        <fullName evidence="3">Aminoacyl-tRNA hydrolase</fullName>
        <ecNumber evidence="3">3.1.1.29</ecNumber>
    </submittedName>
</protein>
<organism evidence="3 4">
    <name type="scientific">Malassezia psittaci</name>
    <dbReference type="NCBI Taxonomy" id="1821823"/>
    <lineage>
        <taxon>Eukaryota</taxon>
        <taxon>Fungi</taxon>
        <taxon>Dikarya</taxon>
        <taxon>Basidiomycota</taxon>
        <taxon>Ustilaginomycotina</taxon>
        <taxon>Malasseziomycetes</taxon>
        <taxon>Malasseziales</taxon>
        <taxon>Malasseziaceae</taxon>
        <taxon>Malassezia</taxon>
    </lineage>
</organism>
<sequence length="203" mass="23109">MLRGGVAKAWKLVRGSPQGWFSAYSRSVTSLARTYATSHIFSEWDLSQRRTWIEQFRARTLETSQVQIAFARSSGPGGQNVNKLNTKVQARYPLAQSDFPRPLLRALATSSPLYISSSHALQVTSERNRSQAQNVQDALKKVRDIYLIQLHAEILRVAQIDLPGETSQAQQDRVKRLAKRHNEHVKKQKQMRSLTKSLRRAKS</sequence>
<dbReference type="Proteomes" id="UP001214628">
    <property type="component" value="Chromosome 7"/>
</dbReference>
<dbReference type="PANTHER" id="PTHR11075">
    <property type="entry name" value="PEPTIDE CHAIN RELEASE FACTOR"/>
    <property type="match status" value="1"/>
</dbReference>
<feature type="compositionally biased region" description="Basic residues" evidence="1">
    <location>
        <begin position="176"/>
        <end position="190"/>
    </location>
</feature>
<reference evidence="3" key="1">
    <citation type="submission" date="2023-02" db="EMBL/GenBank/DDBJ databases">
        <title>Mating type loci evolution in Malassezia.</title>
        <authorList>
            <person name="Coelho M.A."/>
        </authorList>
    </citation>
    <scope>NUCLEOTIDE SEQUENCE</scope>
    <source>
        <strain evidence="3">CBS 14136</strain>
    </source>
</reference>
<name>A0AAF0FA26_9BASI</name>